<reference evidence="1" key="2">
    <citation type="journal article" date="2015" name="Data Brief">
        <title>Shoot transcriptome of the giant reed, Arundo donax.</title>
        <authorList>
            <person name="Barrero R.A."/>
            <person name="Guerrero F.D."/>
            <person name="Moolhuijzen P."/>
            <person name="Goolsby J.A."/>
            <person name="Tidwell J."/>
            <person name="Bellgard S.E."/>
            <person name="Bellgard M.I."/>
        </authorList>
    </citation>
    <scope>NUCLEOTIDE SEQUENCE</scope>
    <source>
        <tissue evidence="1">Shoot tissue taken approximately 20 cm above the soil surface</tissue>
    </source>
</reference>
<dbReference type="EMBL" id="GBRH01159028">
    <property type="protein sequence ID" value="JAE38868.1"/>
    <property type="molecule type" value="Transcribed_RNA"/>
</dbReference>
<accession>A0A0A9I116</accession>
<organism evidence="1">
    <name type="scientific">Arundo donax</name>
    <name type="common">Giant reed</name>
    <name type="synonym">Donax arundinaceus</name>
    <dbReference type="NCBI Taxonomy" id="35708"/>
    <lineage>
        <taxon>Eukaryota</taxon>
        <taxon>Viridiplantae</taxon>
        <taxon>Streptophyta</taxon>
        <taxon>Embryophyta</taxon>
        <taxon>Tracheophyta</taxon>
        <taxon>Spermatophyta</taxon>
        <taxon>Magnoliopsida</taxon>
        <taxon>Liliopsida</taxon>
        <taxon>Poales</taxon>
        <taxon>Poaceae</taxon>
        <taxon>PACMAD clade</taxon>
        <taxon>Arundinoideae</taxon>
        <taxon>Arundineae</taxon>
        <taxon>Arundo</taxon>
    </lineage>
</organism>
<protein>
    <submittedName>
        <fullName evidence="1">Uncharacterized protein</fullName>
    </submittedName>
</protein>
<proteinExistence type="predicted"/>
<reference evidence="1" key="1">
    <citation type="submission" date="2014-09" db="EMBL/GenBank/DDBJ databases">
        <authorList>
            <person name="Magalhaes I.L.F."/>
            <person name="Oliveira U."/>
            <person name="Santos F.R."/>
            <person name="Vidigal T.H.D.A."/>
            <person name="Brescovit A.D."/>
            <person name="Santos A.J."/>
        </authorList>
    </citation>
    <scope>NUCLEOTIDE SEQUENCE</scope>
    <source>
        <tissue evidence="1">Shoot tissue taken approximately 20 cm above the soil surface</tissue>
    </source>
</reference>
<dbReference type="AlphaFoldDB" id="A0A0A9I116"/>
<evidence type="ECO:0000313" key="1">
    <source>
        <dbReference type="EMBL" id="JAE38868.1"/>
    </source>
</evidence>
<name>A0A0A9I116_ARUDO</name>
<sequence length="79" mass="8935">MPLAHNRWQRQHPDKRADKFGLRTYSFRPSTIQLLISSGENITLLGEINSGDTENFFSVINPCTAALLPFHCNFASIQT</sequence>